<evidence type="ECO:0000313" key="12">
    <source>
        <dbReference type="EMBL" id="TOZ05620.1"/>
    </source>
</evidence>
<dbReference type="PROSITE" id="PS50110">
    <property type="entry name" value="RESPONSE_REGULATORY"/>
    <property type="match status" value="1"/>
</dbReference>
<feature type="modified residue" description="4-aspartylphosphate" evidence="10">
    <location>
        <position position="55"/>
    </location>
</feature>
<dbReference type="AlphaFoldDB" id="A0AAJ5FJP5"/>
<reference evidence="12" key="1">
    <citation type="submission" date="2018-05" db="EMBL/GenBank/DDBJ databases">
        <title>Genome Comparison of Lactic Acid Bacteria Isolated from non-Wheat Sourdough.</title>
        <authorList>
            <person name="Rice T."/>
            <person name="Axel C."/>
            <person name="Lynch K.M."/>
            <person name="Benz C."/>
            <person name="Arendt E.K."/>
            <person name="Coffey A."/>
        </authorList>
    </citation>
    <scope>NUCLEOTIDE SEQUENCE</scope>
    <source>
        <strain evidence="12">TR055</strain>
    </source>
</reference>
<keyword evidence="4 9" id="KW-0902">Two-component regulatory system</keyword>
<dbReference type="SMART" id="SM00448">
    <property type="entry name" value="REC"/>
    <property type="match status" value="1"/>
</dbReference>
<dbReference type="EMBL" id="QFDK01000002">
    <property type="protein sequence ID" value="TOZ05620.1"/>
    <property type="molecule type" value="Genomic_DNA"/>
</dbReference>
<keyword evidence="7 9" id="KW-0010">Activator</keyword>
<dbReference type="GO" id="GO:0003677">
    <property type="term" value="F:DNA binding"/>
    <property type="evidence" value="ECO:0007669"/>
    <property type="project" value="UniProtKB-KW"/>
</dbReference>
<feature type="domain" description="Response regulatory" evidence="11">
    <location>
        <begin position="2"/>
        <end position="120"/>
    </location>
</feature>
<evidence type="ECO:0000256" key="7">
    <source>
        <dbReference type="ARBA" id="ARBA00023159"/>
    </source>
</evidence>
<keyword evidence="3 10" id="KW-0597">Phosphoprotein</keyword>
<dbReference type="Gene3D" id="3.40.50.2300">
    <property type="match status" value="1"/>
</dbReference>
<sequence>MKILIIEDDPMVRLINHRFLERIPQLQAATIVECPSAVVALARPDLAEYTLILLDMYLPQLSGTEFLAELLGRQLHPQVIMMTAANDQQTLKEAVNYGVLDFLIKPFTFDRFQQAMAKFTRLLAVDDKHTVSQTDLDSLFLGATIPGPTTTTAELPKGLTKLSLQRIVTALATLKPGFSNQDVADQTGLSRVSTKKYVDFLVAMGYLTSAIVYQSSGRPLTTFQVVPTSERLIQPYLT</sequence>
<keyword evidence="8 9" id="KW-0804">Transcription</keyword>
<evidence type="ECO:0000313" key="13">
    <source>
        <dbReference type="Proteomes" id="UP000785759"/>
    </source>
</evidence>
<keyword evidence="5 9" id="KW-0805">Transcription regulation</keyword>
<protein>
    <recommendedName>
        <fullName evidence="9">Transcriptional regulatory protein</fullName>
    </recommendedName>
</protein>
<dbReference type="PANTHER" id="PTHR45526:SF1">
    <property type="entry name" value="TRANSCRIPTIONAL REGULATORY PROTEIN DCUR-RELATED"/>
    <property type="match status" value="1"/>
</dbReference>
<gene>
    <name evidence="12" type="ORF">DIS17_02905</name>
</gene>
<dbReference type="GO" id="GO:0000156">
    <property type="term" value="F:phosphorelay response regulator activity"/>
    <property type="evidence" value="ECO:0007669"/>
    <property type="project" value="TreeGrafter"/>
</dbReference>
<organism evidence="12 13">
    <name type="scientific">Levilactobacillus brevis</name>
    <name type="common">Lactobacillus brevis</name>
    <dbReference type="NCBI Taxonomy" id="1580"/>
    <lineage>
        <taxon>Bacteria</taxon>
        <taxon>Bacillati</taxon>
        <taxon>Bacillota</taxon>
        <taxon>Bacilli</taxon>
        <taxon>Lactobacillales</taxon>
        <taxon>Lactobacillaceae</taxon>
        <taxon>Levilactobacillus</taxon>
    </lineage>
</organism>
<dbReference type="RefSeq" id="WP_110139316.1">
    <property type="nucleotide sequence ID" value="NZ_CP021456.1"/>
</dbReference>
<evidence type="ECO:0000256" key="6">
    <source>
        <dbReference type="ARBA" id="ARBA00023125"/>
    </source>
</evidence>
<comment type="subcellular location">
    <subcellularLocation>
        <location evidence="1 9">Cytoplasm</location>
    </subcellularLocation>
</comment>
<dbReference type="InterPro" id="IPR051271">
    <property type="entry name" value="2C-system_Tx_regulators"/>
</dbReference>
<accession>A0AAJ5FJP5</accession>
<evidence type="ECO:0000259" key="11">
    <source>
        <dbReference type="PROSITE" id="PS50110"/>
    </source>
</evidence>
<comment type="caution">
    <text evidence="12">The sequence shown here is derived from an EMBL/GenBank/DDBJ whole genome shotgun (WGS) entry which is preliminary data.</text>
</comment>
<keyword evidence="6 9" id="KW-0238">DNA-binding</keyword>
<dbReference type="InterPro" id="IPR001789">
    <property type="entry name" value="Sig_transdc_resp-reg_receiver"/>
</dbReference>
<evidence type="ECO:0000256" key="3">
    <source>
        <dbReference type="ARBA" id="ARBA00022553"/>
    </source>
</evidence>
<proteinExistence type="predicted"/>
<keyword evidence="2 9" id="KW-0963">Cytoplasm</keyword>
<evidence type="ECO:0000256" key="8">
    <source>
        <dbReference type="ARBA" id="ARBA00023163"/>
    </source>
</evidence>
<evidence type="ECO:0000256" key="5">
    <source>
        <dbReference type="ARBA" id="ARBA00023015"/>
    </source>
</evidence>
<evidence type="ECO:0000256" key="2">
    <source>
        <dbReference type="ARBA" id="ARBA00022490"/>
    </source>
</evidence>
<evidence type="ECO:0000256" key="1">
    <source>
        <dbReference type="ARBA" id="ARBA00004496"/>
    </source>
</evidence>
<dbReference type="InterPro" id="IPR024187">
    <property type="entry name" value="Sig_transdc_resp-reg_cit/mal"/>
</dbReference>
<evidence type="ECO:0000256" key="4">
    <source>
        <dbReference type="ARBA" id="ARBA00023012"/>
    </source>
</evidence>
<dbReference type="Proteomes" id="UP000785759">
    <property type="component" value="Unassembled WGS sequence"/>
</dbReference>
<dbReference type="Pfam" id="PF00072">
    <property type="entry name" value="Response_reg"/>
    <property type="match status" value="1"/>
</dbReference>
<evidence type="ECO:0000256" key="9">
    <source>
        <dbReference type="PIRNR" id="PIRNR006171"/>
    </source>
</evidence>
<dbReference type="PANTHER" id="PTHR45526">
    <property type="entry name" value="TRANSCRIPTIONAL REGULATORY PROTEIN DPIA"/>
    <property type="match status" value="1"/>
</dbReference>
<dbReference type="PIRSF" id="PIRSF006171">
    <property type="entry name" value="RR_citrat_malat"/>
    <property type="match status" value="1"/>
</dbReference>
<dbReference type="GO" id="GO:0005737">
    <property type="term" value="C:cytoplasm"/>
    <property type="evidence" value="ECO:0007669"/>
    <property type="project" value="UniProtKB-SubCell"/>
</dbReference>
<dbReference type="SUPFAM" id="SSF52172">
    <property type="entry name" value="CheY-like"/>
    <property type="match status" value="1"/>
</dbReference>
<dbReference type="InterPro" id="IPR011006">
    <property type="entry name" value="CheY-like_superfamily"/>
</dbReference>
<evidence type="ECO:0000256" key="10">
    <source>
        <dbReference type="PROSITE-ProRule" id="PRU00169"/>
    </source>
</evidence>
<name>A0AAJ5FJP5_LEVBR</name>
<dbReference type="GO" id="GO:0003700">
    <property type="term" value="F:DNA-binding transcription factor activity"/>
    <property type="evidence" value="ECO:0007669"/>
    <property type="project" value="InterPro"/>
</dbReference>